<name>A0ABY6BAT6_9GAMM</name>
<dbReference type="Pfam" id="PF07715">
    <property type="entry name" value="Plug"/>
    <property type="match status" value="1"/>
</dbReference>
<keyword evidence="4 8" id="KW-0812">Transmembrane</keyword>
<evidence type="ECO:0000313" key="14">
    <source>
        <dbReference type="Proteomes" id="UP001064632"/>
    </source>
</evidence>
<keyword evidence="3 8" id="KW-1134">Transmembrane beta strand</keyword>
<evidence type="ECO:0000256" key="3">
    <source>
        <dbReference type="ARBA" id="ARBA00022452"/>
    </source>
</evidence>
<feature type="domain" description="TonB-dependent receptor plug" evidence="12">
    <location>
        <begin position="55"/>
        <end position="165"/>
    </location>
</feature>
<evidence type="ECO:0000256" key="9">
    <source>
        <dbReference type="RuleBase" id="RU003357"/>
    </source>
</evidence>
<feature type="signal peptide" evidence="10">
    <location>
        <begin position="1"/>
        <end position="28"/>
    </location>
</feature>
<dbReference type="RefSeq" id="WP_261693244.1">
    <property type="nucleotide sequence ID" value="NZ_CP104694.1"/>
</dbReference>
<feature type="domain" description="TonB-dependent receptor-like beta-barrel" evidence="11">
    <location>
        <begin position="360"/>
        <end position="941"/>
    </location>
</feature>
<reference evidence="13" key="1">
    <citation type="submission" date="2022-09" db="EMBL/GenBank/DDBJ databases">
        <title>Tahibacter sp. nov., isolated from a fresh water.</title>
        <authorList>
            <person name="Baek J.H."/>
            <person name="Lee J.K."/>
            <person name="Kim J.M."/>
            <person name="Jeon C.O."/>
        </authorList>
    </citation>
    <scope>NUCLEOTIDE SEQUENCE</scope>
    <source>
        <strain evidence="13">W38</strain>
    </source>
</reference>
<evidence type="ECO:0000256" key="8">
    <source>
        <dbReference type="PROSITE-ProRule" id="PRU01360"/>
    </source>
</evidence>
<protein>
    <submittedName>
        <fullName evidence="13">TonB-dependent receptor</fullName>
    </submittedName>
</protein>
<dbReference type="InterPro" id="IPR036942">
    <property type="entry name" value="Beta-barrel_TonB_sf"/>
</dbReference>
<keyword evidence="6 8" id="KW-0472">Membrane</keyword>
<dbReference type="Pfam" id="PF00593">
    <property type="entry name" value="TonB_dep_Rec_b-barrel"/>
    <property type="match status" value="1"/>
</dbReference>
<keyword evidence="7 8" id="KW-0998">Cell outer membrane</keyword>
<keyword evidence="2 8" id="KW-0813">Transport</keyword>
<comment type="subcellular location">
    <subcellularLocation>
        <location evidence="1 8">Cell outer membrane</location>
        <topology evidence="1 8">Multi-pass membrane protein</topology>
    </subcellularLocation>
</comment>
<evidence type="ECO:0000256" key="7">
    <source>
        <dbReference type="ARBA" id="ARBA00023237"/>
    </source>
</evidence>
<evidence type="ECO:0000256" key="6">
    <source>
        <dbReference type="ARBA" id="ARBA00023136"/>
    </source>
</evidence>
<dbReference type="Gene3D" id="2.170.130.10">
    <property type="entry name" value="TonB-dependent receptor, plug domain"/>
    <property type="match status" value="1"/>
</dbReference>
<evidence type="ECO:0000256" key="4">
    <source>
        <dbReference type="ARBA" id="ARBA00022692"/>
    </source>
</evidence>
<keyword evidence="13" id="KW-0675">Receptor</keyword>
<dbReference type="PROSITE" id="PS52016">
    <property type="entry name" value="TONB_DEPENDENT_REC_3"/>
    <property type="match status" value="1"/>
</dbReference>
<evidence type="ECO:0000256" key="5">
    <source>
        <dbReference type="ARBA" id="ARBA00023077"/>
    </source>
</evidence>
<proteinExistence type="inferred from homology"/>
<dbReference type="PANTHER" id="PTHR47234">
    <property type="match status" value="1"/>
</dbReference>
<dbReference type="PANTHER" id="PTHR47234:SF2">
    <property type="entry name" value="TONB-DEPENDENT RECEPTOR"/>
    <property type="match status" value="1"/>
</dbReference>
<dbReference type="SUPFAM" id="SSF56935">
    <property type="entry name" value="Porins"/>
    <property type="match status" value="1"/>
</dbReference>
<dbReference type="Proteomes" id="UP001064632">
    <property type="component" value="Chromosome"/>
</dbReference>
<dbReference type="EMBL" id="CP104694">
    <property type="protein sequence ID" value="UXI66260.1"/>
    <property type="molecule type" value="Genomic_DNA"/>
</dbReference>
<accession>A0ABY6BAT6</accession>
<evidence type="ECO:0000256" key="2">
    <source>
        <dbReference type="ARBA" id="ARBA00022448"/>
    </source>
</evidence>
<dbReference type="InterPro" id="IPR037066">
    <property type="entry name" value="Plug_dom_sf"/>
</dbReference>
<dbReference type="InterPro" id="IPR000531">
    <property type="entry name" value="Beta-barrel_TonB"/>
</dbReference>
<keyword evidence="10" id="KW-0732">Signal</keyword>
<gene>
    <name evidence="13" type="ORF">N4264_16050</name>
</gene>
<organism evidence="13 14">
    <name type="scientific">Tahibacter amnicola</name>
    <dbReference type="NCBI Taxonomy" id="2976241"/>
    <lineage>
        <taxon>Bacteria</taxon>
        <taxon>Pseudomonadati</taxon>
        <taxon>Pseudomonadota</taxon>
        <taxon>Gammaproteobacteria</taxon>
        <taxon>Lysobacterales</taxon>
        <taxon>Rhodanobacteraceae</taxon>
        <taxon>Tahibacter</taxon>
    </lineage>
</organism>
<feature type="chain" id="PRO_5046054408" evidence="10">
    <location>
        <begin position="29"/>
        <end position="976"/>
    </location>
</feature>
<evidence type="ECO:0000313" key="13">
    <source>
        <dbReference type="EMBL" id="UXI66260.1"/>
    </source>
</evidence>
<dbReference type="InterPro" id="IPR012910">
    <property type="entry name" value="Plug_dom"/>
</dbReference>
<keyword evidence="14" id="KW-1185">Reference proteome</keyword>
<dbReference type="InterPro" id="IPR039426">
    <property type="entry name" value="TonB-dep_rcpt-like"/>
</dbReference>
<evidence type="ECO:0000259" key="11">
    <source>
        <dbReference type="Pfam" id="PF00593"/>
    </source>
</evidence>
<keyword evidence="5 9" id="KW-0798">TonB box</keyword>
<dbReference type="Gene3D" id="2.40.170.20">
    <property type="entry name" value="TonB-dependent receptor, beta-barrel domain"/>
    <property type="match status" value="1"/>
</dbReference>
<evidence type="ECO:0000259" key="12">
    <source>
        <dbReference type="Pfam" id="PF07715"/>
    </source>
</evidence>
<evidence type="ECO:0000256" key="1">
    <source>
        <dbReference type="ARBA" id="ARBA00004571"/>
    </source>
</evidence>
<sequence length="976" mass="106089">MHSRTLARSIQLVLAGIVAGTITAPVVAQTQTPDGETNRLEPVVVTGSRIKRVDMETSQPVLTLERIDLERTGLTSVYDVLSELTTNGASYGLQVNSANTSGSSTVDLRGCGANRTLVLVNGRRWVAELDGSVDLSTVPFAAIERVEVLKDGASSIYGADAICGVVNITLRDTFDGAQATVYVGEYDKGDGRRESYDATWGGSNETTSLLINLAHTHQESVMDGDREISFAPLYGFPPNTSFPGRASPTNPYGSFNVPGRGLLTLDRSATGCRPNQPCAPSVGLSDFRPYDNRTDGYNFAPENYLLQPQDTQSVFGAVRHQLTDNIRLRADMLYNERTSQARLAAQPLTGVRLDANSIYNPFGVTLTGVAFRPTINPRTYNVDQDTVRYSVGLDGQFDLWDRGFYWDVNYGYADNQLVQIKRGFFHSALFAQATGPSFIEAGVARCGTPDAPIAGCVPFNLAGGQAGLTPEMFSAVTVAPRNVTYQESNNATANISGEILELPGGMLSFAAGLEYRKEAGYFDPDPLTQSGQVLGDVPATPTRGSYDLTEAYLELAVPLLRDVPFAKSLELSLATRHSDYSNFGTTNNPKAGLRWQVVDDLMFRGSYSEGFRAPSISELFAGQATGYPNAMDPCSSGSSIFQESADVRARCAAAGVPTDYDQSAAQVRYTSGGNPNLEPETARTRTLGFVYSPGYVEGLSVMLDWYRLQIANNIGSLGAQSILDDCYIGNVTERCALITRDLAGTEFGNPGEIRQVLGINRNFDAGLEVEGYDFTIDYRFATGVGDFQLNWDNAYIAYYGDLNQPARGERNGDDAPSSGNQVGTQFNNSAAGSLWRLQSRLSATWSRDSWTATLGATYTSAVQENCNGVANTAANLGQPELSRLCSNPDRVINIYEGTGESISSRPSRQAENTLDATWYFDAQGSWKTPWNGRITAGIRNLFDKDPPVCFSCFANNFESNYRIPGRFYYMSYQQTF</sequence>
<evidence type="ECO:0000256" key="10">
    <source>
        <dbReference type="SAM" id="SignalP"/>
    </source>
</evidence>
<comment type="similarity">
    <text evidence="8 9">Belongs to the TonB-dependent receptor family.</text>
</comment>